<gene>
    <name evidence="1" type="ORF">F511_19095</name>
</gene>
<name>A0A2Z7ARD8_9LAMI</name>
<dbReference type="EMBL" id="KV012806">
    <property type="protein sequence ID" value="KZV24464.1"/>
    <property type="molecule type" value="Genomic_DNA"/>
</dbReference>
<proteinExistence type="predicted"/>
<dbReference type="Proteomes" id="UP000250235">
    <property type="component" value="Unassembled WGS sequence"/>
</dbReference>
<accession>A0A2Z7ARD8</accession>
<evidence type="ECO:0000313" key="1">
    <source>
        <dbReference type="EMBL" id="KZV24464.1"/>
    </source>
</evidence>
<sequence>MRIRPPELETSICDAKYHVSLVGNIVMFCSMQIDSDLLPSFGLSKWLPFVEWISPRYWLYLLVLTTRNVIETLLDRRLTLTRMDTQLNVLSTRRGFWEVRLPKSQQGSNRGFPLLRGKTVILHWGSEKRFFRSWRSVLETESIAVRLPRFVARLGRAGRAPLAARWPMFDACWRYGTTVGGRSAAAGRRCCALAAQASRRWLRALACGVARCRRVFVVGAPPPARRRSGDIVTAGLISSRVWFGPVPGSP</sequence>
<reference evidence="1 2" key="1">
    <citation type="journal article" date="2015" name="Proc. Natl. Acad. Sci. U.S.A.">
        <title>The resurrection genome of Boea hygrometrica: A blueprint for survival of dehydration.</title>
        <authorList>
            <person name="Xiao L."/>
            <person name="Yang G."/>
            <person name="Zhang L."/>
            <person name="Yang X."/>
            <person name="Zhao S."/>
            <person name="Ji Z."/>
            <person name="Zhou Q."/>
            <person name="Hu M."/>
            <person name="Wang Y."/>
            <person name="Chen M."/>
            <person name="Xu Y."/>
            <person name="Jin H."/>
            <person name="Xiao X."/>
            <person name="Hu G."/>
            <person name="Bao F."/>
            <person name="Hu Y."/>
            <person name="Wan P."/>
            <person name="Li L."/>
            <person name="Deng X."/>
            <person name="Kuang T."/>
            <person name="Xiang C."/>
            <person name="Zhu J.K."/>
            <person name="Oliver M.J."/>
            <person name="He Y."/>
        </authorList>
    </citation>
    <scope>NUCLEOTIDE SEQUENCE [LARGE SCALE GENOMIC DNA]</scope>
    <source>
        <strain evidence="2">cv. XS01</strain>
    </source>
</reference>
<protein>
    <submittedName>
        <fullName evidence="1">Uncharacterized protein</fullName>
    </submittedName>
</protein>
<keyword evidence="2" id="KW-1185">Reference proteome</keyword>
<evidence type="ECO:0000313" key="2">
    <source>
        <dbReference type="Proteomes" id="UP000250235"/>
    </source>
</evidence>
<dbReference type="AlphaFoldDB" id="A0A2Z7ARD8"/>
<organism evidence="1 2">
    <name type="scientific">Dorcoceras hygrometricum</name>
    <dbReference type="NCBI Taxonomy" id="472368"/>
    <lineage>
        <taxon>Eukaryota</taxon>
        <taxon>Viridiplantae</taxon>
        <taxon>Streptophyta</taxon>
        <taxon>Embryophyta</taxon>
        <taxon>Tracheophyta</taxon>
        <taxon>Spermatophyta</taxon>
        <taxon>Magnoliopsida</taxon>
        <taxon>eudicotyledons</taxon>
        <taxon>Gunneridae</taxon>
        <taxon>Pentapetalae</taxon>
        <taxon>asterids</taxon>
        <taxon>lamiids</taxon>
        <taxon>Lamiales</taxon>
        <taxon>Gesneriaceae</taxon>
        <taxon>Didymocarpoideae</taxon>
        <taxon>Trichosporeae</taxon>
        <taxon>Loxocarpinae</taxon>
        <taxon>Dorcoceras</taxon>
    </lineage>
</organism>